<organism evidence="3">
    <name type="scientific">bioreactor metagenome</name>
    <dbReference type="NCBI Taxonomy" id="1076179"/>
    <lineage>
        <taxon>unclassified sequences</taxon>
        <taxon>metagenomes</taxon>
        <taxon>ecological metagenomes</taxon>
    </lineage>
</organism>
<accession>A0A645FXH9</accession>
<dbReference type="AlphaFoldDB" id="A0A645FXH9"/>
<reference evidence="3" key="1">
    <citation type="submission" date="2019-08" db="EMBL/GenBank/DDBJ databases">
        <authorList>
            <person name="Kucharzyk K."/>
            <person name="Murdoch R.W."/>
            <person name="Higgins S."/>
            <person name="Loffler F."/>
        </authorList>
    </citation>
    <scope>NUCLEOTIDE SEQUENCE</scope>
</reference>
<keyword evidence="2" id="KW-0472">Membrane</keyword>
<evidence type="ECO:0000256" key="2">
    <source>
        <dbReference type="SAM" id="Phobius"/>
    </source>
</evidence>
<feature type="region of interest" description="Disordered" evidence="1">
    <location>
        <begin position="1"/>
        <end position="58"/>
    </location>
</feature>
<feature type="transmembrane region" description="Helical" evidence="2">
    <location>
        <begin position="69"/>
        <end position="102"/>
    </location>
</feature>
<feature type="compositionally biased region" description="Basic and acidic residues" evidence="1">
    <location>
        <begin position="42"/>
        <end position="55"/>
    </location>
</feature>
<proteinExistence type="predicted"/>
<feature type="compositionally biased region" description="Basic and acidic residues" evidence="1">
    <location>
        <begin position="1"/>
        <end position="10"/>
    </location>
</feature>
<comment type="caution">
    <text evidence="3">The sequence shown here is derived from an EMBL/GenBank/DDBJ whole genome shotgun (WGS) entry which is preliminary data.</text>
</comment>
<gene>
    <name evidence="3" type="ORF">SDC9_166593</name>
</gene>
<evidence type="ECO:0000256" key="1">
    <source>
        <dbReference type="SAM" id="MobiDB-lite"/>
    </source>
</evidence>
<evidence type="ECO:0008006" key="4">
    <source>
        <dbReference type="Google" id="ProtNLM"/>
    </source>
</evidence>
<evidence type="ECO:0000313" key="3">
    <source>
        <dbReference type="EMBL" id="MPN19227.1"/>
    </source>
</evidence>
<keyword evidence="2" id="KW-1133">Transmembrane helix</keyword>
<name>A0A645FXH9_9ZZZZ</name>
<dbReference type="EMBL" id="VSSQ01066739">
    <property type="protein sequence ID" value="MPN19227.1"/>
    <property type="molecule type" value="Genomic_DNA"/>
</dbReference>
<sequence length="153" mass="16302">MDDINKENPDNKGAVNSETNPIPENNVDIEDNKNIPPAIIKNDTEDQANKKESKTKNMHKLNNDGGKSIVALVLGIISCLFVFTGPLALLGIIAAIIGLIMGINSNKIEKNGMATAGIILSIIGLVFCVICFMACVVFIGGAVLFGSEIAHYF</sequence>
<feature type="transmembrane region" description="Helical" evidence="2">
    <location>
        <begin position="114"/>
        <end position="145"/>
    </location>
</feature>
<feature type="compositionally biased region" description="Polar residues" evidence="1">
    <location>
        <begin position="14"/>
        <end position="23"/>
    </location>
</feature>
<keyword evidence="2" id="KW-0812">Transmembrane</keyword>
<protein>
    <recommendedName>
        <fullName evidence="4">DUF4190 domain-containing protein</fullName>
    </recommendedName>
</protein>